<proteinExistence type="predicted"/>
<protein>
    <submittedName>
        <fullName evidence="1">Uncharacterized protein</fullName>
    </submittedName>
</protein>
<reference evidence="1" key="1">
    <citation type="journal article" date="2014" name="Int. J. Syst. Evol. Microbiol.">
        <title>Complete genome sequence of Corynebacterium casei LMG S-19264T (=DSM 44701T), isolated from a smear-ripened cheese.</title>
        <authorList>
            <consortium name="US DOE Joint Genome Institute (JGI-PGF)"/>
            <person name="Walter F."/>
            <person name="Albersmeier A."/>
            <person name="Kalinowski J."/>
            <person name="Ruckert C."/>
        </authorList>
    </citation>
    <scope>NUCLEOTIDE SEQUENCE</scope>
    <source>
        <strain evidence="1">JCM 17251</strain>
    </source>
</reference>
<dbReference type="Proteomes" id="UP000624041">
    <property type="component" value="Unassembled WGS sequence"/>
</dbReference>
<dbReference type="EMBL" id="BMOS01000003">
    <property type="protein sequence ID" value="GGN52067.1"/>
    <property type="molecule type" value="Genomic_DNA"/>
</dbReference>
<gene>
    <name evidence="1" type="ORF">GCM10007971_07260</name>
</gene>
<name>A0A917XT59_9BACI</name>
<keyword evidence="2" id="KW-1185">Reference proteome</keyword>
<sequence>MLERILSQIKICPNSTNGMELDGEGYIPYTRTKITDALHEVFGFRADFEIAAQKSKKF</sequence>
<comment type="caution">
    <text evidence="1">The sequence shown here is derived from an EMBL/GenBank/DDBJ whole genome shotgun (WGS) entry which is preliminary data.</text>
</comment>
<organism evidence="1 2">
    <name type="scientific">Oceanobacillus indicireducens</name>
    <dbReference type="NCBI Taxonomy" id="1004261"/>
    <lineage>
        <taxon>Bacteria</taxon>
        <taxon>Bacillati</taxon>
        <taxon>Bacillota</taxon>
        <taxon>Bacilli</taxon>
        <taxon>Bacillales</taxon>
        <taxon>Bacillaceae</taxon>
        <taxon>Oceanobacillus</taxon>
    </lineage>
</organism>
<accession>A0A917XT59</accession>
<reference evidence="1" key="2">
    <citation type="submission" date="2020-09" db="EMBL/GenBank/DDBJ databases">
        <authorList>
            <person name="Sun Q."/>
            <person name="Ohkuma M."/>
        </authorList>
    </citation>
    <scope>NUCLEOTIDE SEQUENCE</scope>
    <source>
        <strain evidence="1">JCM 17251</strain>
    </source>
</reference>
<evidence type="ECO:0000313" key="2">
    <source>
        <dbReference type="Proteomes" id="UP000624041"/>
    </source>
</evidence>
<dbReference type="AlphaFoldDB" id="A0A917XT59"/>
<evidence type="ECO:0000313" key="1">
    <source>
        <dbReference type="EMBL" id="GGN52067.1"/>
    </source>
</evidence>